<protein>
    <submittedName>
        <fullName evidence="2">Uncharacterized protein</fullName>
    </submittedName>
</protein>
<comment type="caution">
    <text evidence="2">The sequence shown here is derived from an EMBL/GenBank/DDBJ whole genome shotgun (WGS) entry which is preliminary data.</text>
</comment>
<name>A0ABQ9XV47_9EUKA</name>
<accession>A0ABQ9XV47</accession>
<gene>
    <name evidence="2" type="ORF">BLNAU_9746</name>
</gene>
<dbReference type="EMBL" id="JARBJD010000068">
    <property type="protein sequence ID" value="KAK2955353.1"/>
    <property type="molecule type" value="Genomic_DNA"/>
</dbReference>
<organism evidence="2 3">
    <name type="scientific">Blattamonas nauphoetae</name>
    <dbReference type="NCBI Taxonomy" id="2049346"/>
    <lineage>
        <taxon>Eukaryota</taxon>
        <taxon>Metamonada</taxon>
        <taxon>Preaxostyla</taxon>
        <taxon>Oxymonadida</taxon>
        <taxon>Blattamonas</taxon>
    </lineage>
</organism>
<evidence type="ECO:0000256" key="1">
    <source>
        <dbReference type="SAM" id="MobiDB-lite"/>
    </source>
</evidence>
<dbReference type="Proteomes" id="UP001281761">
    <property type="component" value="Unassembled WGS sequence"/>
</dbReference>
<evidence type="ECO:0000313" key="2">
    <source>
        <dbReference type="EMBL" id="KAK2955353.1"/>
    </source>
</evidence>
<reference evidence="2 3" key="1">
    <citation type="journal article" date="2022" name="bioRxiv">
        <title>Genomics of Preaxostyla Flagellates Illuminates Evolutionary Transitions and the Path Towards Mitochondrial Loss.</title>
        <authorList>
            <person name="Novak L.V.F."/>
            <person name="Treitli S.C."/>
            <person name="Pyrih J."/>
            <person name="Halakuc P."/>
            <person name="Pipaliya S.V."/>
            <person name="Vacek V."/>
            <person name="Brzon O."/>
            <person name="Soukal P."/>
            <person name="Eme L."/>
            <person name="Dacks J.B."/>
            <person name="Karnkowska A."/>
            <person name="Elias M."/>
            <person name="Hampl V."/>
        </authorList>
    </citation>
    <scope>NUCLEOTIDE SEQUENCE [LARGE SCALE GENOMIC DNA]</scope>
    <source>
        <strain evidence="2">NAU3</strain>
        <tissue evidence="2">Gut</tissue>
    </source>
</reference>
<evidence type="ECO:0000313" key="3">
    <source>
        <dbReference type="Proteomes" id="UP001281761"/>
    </source>
</evidence>
<keyword evidence="3" id="KW-1185">Reference proteome</keyword>
<feature type="region of interest" description="Disordered" evidence="1">
    <location>
        <begin position="16"/>
        <end position="41"/>
    </location>
</feature>
<proteinExistence type="predicted"/>
<sequence>MSDFQIRAASLTADKNTLEKSLEQTRRKMEMPQENNTRLEERWEETKREVVEWIGMNKEKNHSIKTLHTNIDQLTTERDTLQANLTATYQSIDESNQRIDTLSLQVSSLLSQKTELERLLSKDWFITTDTQTECVGVSESPAQLASIEKFKPASITSHRPHYLDDIGDKIGTYMMLFTESDMRKVREWRVVEQARKFNEYISSQVGTVASLTAANDSTDGQKSILDKM</sequence>